<keyword evidence="3" id="KW-0963">Cytoplasm</keyword>
<feature type="domain" description="ASD2" evidence="8">
    <location>
        <begin position="862"/>
        <end position="1140"/>
    </location>
</feature>
<feature type="region of interest" description="Disordered" evidence="7">
    <location>
        <begin position="876"/>
        <end position="929"/>
    </location>
</feature>
<feature type="region of interest" description="Disordered" evidence="7">
    <location>
        <begin position="438"/>
        <end position="557"/>
    </location>
</feature>
<dbReference type="PANTHER" id="PTHR15012">
    <property type="entry name" value="APICAL PROTEIN/SHROOM-RELATED"/>
    <property type="match status" value="1"/>
</dbReference>
<dbReference type="InterPro" id="IPR014799">
    <property type="entry name" value="ASD2_dom"/>
</dbReference>
<dbReference type="GO" id="GO:0051015">
    <property type="term" value="F:actin filament binding"/>
    <property type="evidence" value="ECO:0007669"/>
    <property type="project" value="InterPro"/>
</dbReference>
<feature type="compositionally biased region" description="Low complexity" evidence="7">
    <location>
        <begin position="900"/>
        <end position="916"/>
    </location>
</feature>
<dbReference type="InterPro" id="IPR018087">
    <property type="entry name" value="Glyco_hydro_5_CS"/>
</dbReference>
<evidence type="ECO:0000259" key="8">
    <source>
        <dbReference type="PROSITE" id="PS51307"/>
    </source>
</evidence>
<comment type="subcellular location">
    <subcellularLocation>
        <location evidence="1">Cytoplasm</location>
        <location evidence="1">Cytoskeleton</location>
    </subcellularLocation>
</comment>
<dbReference type="GO" id="GO:0043296">
    <property type="term" value="C:apical junction complex"/>
    <property type="evidence" value="ECO:0007669"/>
    <property type="project" value="TreeGrafter"/>
</dbReference>
<dbReference type="GO" id="GO:0005912">
    <property type="term" value="C:adherens junction"/>
    <property type="evidence" value="ECO:0007669"/>
    <property type="project" value="TreeGrafter"/>
</dbReference>
<dbReference type="WBParaSite" id="PSAMB.scaffold132size74629.g2697.t1">
    <property type="protein sequence ID" value="PSAMB.scaffold132size74629.g2697.t1"/>
    <property type="gene ID" value="PSAMB.scaffold132size74629.g2697"/>
</dbReference>
<dbReference type="Proteomes" id="UP000887566">
    <property type="component" value="Unplaced"/>
</dbReference>
<keyword evidence="6" id="KW-0326">Glycosidase</keyword>
<evidence type="ECO:0000256" key="3">
    <source>
        <dbReference type="ARBA" id="ARBA00022490"/>
    </source>
</evidence>
<feature type="region of interest" description="Disordered" evidence="7">
    <location>
        <begin position="748"/>
        <end position="861"/>
    </location>
</feature>
<evidence type="ECO:0000313" key="10">
    <source>
        <dbReference type="WBParaSite" id="PSAMB.scaffold132size74629.g2697.t1"/>
    </source>
</evidence>
<dbReference type="PROSITE" id="PS51307">
    <property type="entry name" value="ASD2"/>
    <property type="match status" value="1"/>
</dbReference>
<dbReference type="GO" id="GO:0007015">
    <property type="term" value="P:actin filament organization"/>
    <property type="evidence" value="ECO:0007669"/>
    <property type="project" value="TreeGrafter"/>
</dbReference>
<dbReference type="InterPro" id="IPR027685">
    <property type="entry name" value="Shroom_fam"/>
</dbReference>
<dbReference type="GO" id="GO:0004553">
    <property type="term" value="F:hydrolase activity, hydrolyzing O-glycosyl compounds"/>
    <property type="evidence" value="ECO:0007669"/>
    <property type="project" value="InterPro"/>
</dbReference>
<sequence length="1148" mass="125588">MAWVYHGPPWTPSDAHRVKMFVRHNAYHLWTHNGSSSSSLVDVVSPPFAPLGCRSVGALISIAQLRRGRSCGMHTQLASDGHVVAARNNPSLGLFWSRSLSKRAATDVPPPGCVAVSGRRWFKRSASYTTLTGTGMNDRFAHSAPSYRRLKCTKPPHRVGDGLQRSRSSVVFDTCRRDLAVGRKLLPTRTTVDDLDMTTVINRDFCPPSQLRSSSSGLAFRQAKQPQWRPAGRPNIGRLTDDNQPSNMSVGTMEQSLYDNVPSTSDSDVIADGANEPNQSANDAHLSKGSDNQPKRRNNSFSSLFGHQSSSDQRSESWVWSEQERITQTRPGQPRKRNEDFGEDAQARWFGSAERHLAVLETTSVSDDHRGSTASTPAVDDSSSTLSDDRSAFTFVEGMMPHQPKMPYADYDNETMRSAAARNREASKKYYMHLRQAISPNADSGQPRRTLIKSPSSLSAGGASTSSGGSGNGAGRGEGAVYLTPPTLVQEGQRVHRSLSDDDFMRSSSDQHSWAASAMEATKERAYQNHQAASASASGRDSPLHRAPSSAAASRGALKKINSKRLKAREEEQRQQLVLQRSLPELPAAVAADEQATIPRLIQNDFLTSEEEQAERGGGKRKNDALLLQLLPTPSDLERPRTCNAAFFAAVRPAAAADRHHYVCRTRRYLRNSYNASPIYATPAKHVKSASVDTDCPVNMKSPPPLPRKPPPPLDKLDCAPSVRYGSSPSLFDSTRLTAAPTSGGYFPAPSNGCDHRQESNRCQPPASSSMTSTIGGKPTVQVHPMPFSQPPPNVPPRSSKDDLKVATSGDAAHSTNNNNRGNPSPRPPVPRKPERLMLSPPRPTEAKTDGKATTDERDGFSTNVQQLSNFFGRMTVASAPSPPPRPSVSQRQHEKDRWSSSVSDSSKSTVDSEPSGSMSPPNARFLADLYGPSSSTSLLNLHASFLTDEDDLSPDDLDDLERKRQDLIASLSRKVAVLDEERAAVIEELEGNERIGRSVMETFASAGAPNAHQAKLVLHMEETGKVTSLLLKLSAQLSRVDNALQLLPPDATRKEKQLLLERRARLTSQYDDAKTLRASLDRRGETVLQNLAQVVSDQHIKEYQYFLQMKTKLLIDAKEIEEKLQLGQEQLLALERSASCASSTIES</sequence>
<dbReference type="Gene3D" id="6.10.250.3120">
    <property type="match status" value="1"/>
</dbReference>
<feature type="compositionally biased region" description="Polar residues" evidence="7">
    <location>
        <begin position="761"/>
        <end position="775"/>
    </location>
</feature>
<feature type="region of interest" description="Disordered" evidence="7">
    <location>
        <begin position="206"/>
        <end position="341"/>
    </location>
</feature>
<evidence type="ECO:0000256" key="4">
    <source>
        <dbReference type="ARBA" id="ARBA00022801"/>
    </source>
</evidence>
<dbReference type="PANTHER" id="PTHR15012:SF32">
    <property type="entry name" value="PROTEIN SHROOM"/>
    <property type="match status" value="1"/>
</dbReference>
<keyword evidence="4" id="KW-0378">Hydrolase</keyword>
<evidence type="ECO:0000256" key="1">
    <source>
        <dbReference type="ARBA" id="ARBA00004245"/>
    </source>
</evidence>
<feature type="compositionally biased region" description="Low complexity" evidence="7">
    <location>
        <begin position="300"/>
        <end position="311"/>
    </location>
</feature>
<protein>
    <submittedName>
        <fullName evidence="10">ASD2 domain-containing protein</fullName>
    </submittedName>
</protein>
<feature type="compositionally biased region" description="Gly residues" evidence="7">
    <location>
        <begin position="468"/>
        <end position="478"/>
    </location>
</feature>
<accession>A0A914UZ52</accession>
<name>A0A914UZ52_9BILA</name>
<feature type="compositionally biased region" description="Basic and acidic residues" evidence="7">
    <location>
        <begin position="845"/>
        <end position="860"/>
    </location>
</feature>
<reference evidence="10" key="1">
    <citation type="submission" date="2022-11" db="UniProtKB">
        <authorList>
            <consortium name="WormBaseParasite"/>
        </authorList>
    </citation>
    <scope>IDENTIFICATION</scope>
</reference>
<evidence type="ECO:0000313" key="9">
    <source>
        <dbReference type="Proteomes" id="UP000887566"/>
    </source>
</evidence>
<keyword evidence="9" id="KW-1185">Reference proteome</keyword>
<dbReference type="GO" id="GO:0030864">
    <property type="term" value="C:cortical actin cytoskeleton"/>
    <property type="evidence" value="ECO:0007669"/>
    <property type="project" value="TreeGrafter"/>
</dbReference>
<evidence type="ECO:0000256" key="6">
    <source>
        <dbReference type="ARBA" id="ARBA00023295"/>
    </source>
</evidence>
<feature type="compositionally biased region" description="Low complexity" evidence="7">
    <location>
        <begin position="454"/>
        <end position="467"/>
    </location>
</feature>
<proteinExistence type="inferred from homology"/>
<organism evidence="9 10">
    <name type="scientific">Plectus sambesii</name>
    <dbReference type="NCBI Taxonomy" id="2011161"/>
    <lineage>
        <taxon>Eukaryota</taxon>
        <taxon>Metazoa</taxon>
        <taxon>Ecdysozoa</taxon>
        <taxon>Nematoda</taxon>
        <taxon>Chromadorea</taxon>
        <taxon>Plectida</taxon>
        <taxon>Plectina</taxon>
        <taxon>Plectoidea</taxon>
        <taxon>Plectidae</taxon>
        <taxon>Plectus</taxon>
    </lineage>
</organism>
<dbReference type="GO" id="GO:0005975">
    <property type="term" value="P:carbohydrate metabolic process"/>
    <property type="evidence" value="ECO:0007669"/>
    <property type="project" value="InterPro"/>
</dbReference>
<dbReference type="GO" id="GO:0016324">
    <property type="term" value="C:apical plasma membrane"/>
    <property type="evidence" value="ECO:0007669"/>
    <property type="project" value="TreeGrafter"/>
</dbReference>
<keyword evidence="5" id="KW-0206">Cytoskeleton</keyword>
<dbReference type="Pfam" id="PF08687">
    <property type="entry name" value="ASD2"/>
    <property type="match status" value="1"/>
</dbReference>
<dbReference type="PROSITE" id="PS00659">
    <property type="entry name" value="GLYCOSYL_HYDROL_F5"/>
    <property type="match status" value="1"/>
</dbReference>
<evidence type="ECO:0000256" key="2">
    <source>
        <dbReference type="ARBA" id="ARBA00006469"/>
    </source>
</evidence>
<feature type="compositionally biased region" description="Polar residues" evidence="7">
    <location>
        <begin position="242"/>
        <end position="267"/>
    </location>
</feature>
<feature type="compositionally biased region" description="Low complexity" evidence="7">
    <location>
        <begin position="545"/>
        <end position="556"/>
    </location>
</feature>
<feature type="compositionally biased region" description="Polar residues" evidence="7">
    <location>
        <begin position="528"/>
        <end position="539"/>
    </location>
</feature>
<evidence type="ECO:0000256" key="7">
    <source>
        <dbReference type="SAM" id="MobiDB-lite"/>
    </source>
</evidence>
<dbReference type="AlphaFoldDB" id="A0A914UZ52"/>
<feature type="region of interest" description="Disordered" evidence="7">
    <location>
        <begin position="364"/>
        <end position="386"/>
    </location>
</feature>
<comment type="similarity">
    <text evidence="2">Belongs to the shroom family.</text>
</comment>
<evidence type="ECO:0000256" key="5">
    <source>
        <dbReference type="ARBA" id="ARBA00023212"/>
    </source>
</evidence>